<protein>
    <submittedName>
        <fullName evidence="4">TP901 family phage tail tape measure protein</fullName>
    </submittedName>
</protein>
<dbReference type="Proteomes" id="UP000749311">
    <property type="component" value="Unassembled WGS sequence"/>
</dbReference>
<evidence type="ECO:0000256" key="1">
    <source>
        <dbReference type="ARBA" id="ARBA00022612"/>
    </source>
</evidence>
<organism evidence="4 5">
    <name type="scientific">Brooklawnia cerclae</name>
    <dbReference type="NCBI Taxonomy" id="349934"/>
    <lineage>
        <taxon>Bacteria</taxon>
        <taxon>Bacillati</taxon>
        <taxon>Actinomycetota</taxon>
        <taxon>Actinomycetes</taxon>
        <taxon>Propionibacteriales</taxon>
        <taxon>Propionibacteriaceae</taxon>
        <taxon>Brooklawnia</taxon>
    </lineage>
</organism>
<dbReference type="InterPro" id="IPR010090">
    <property type="entry name" value="Phage_tape_meas"/>
</dbReference>
<evidence type="ECO:0000313" key="4">
    <source>
        <dbReference type="EMBL" id="NIH57323.1"/>
    </source>
</evidence>
<evidence type="ECO:0000256" key="2">
    <source>
        <dbReference type="SAM" id="Coils"/>
    </source>
</evidence>
<feature type="domain" description="Phage tail tape measure protein" evidence="3">
    <location>
        <begin position="101"/>
        <end position="300"/>
    </location>
</feature>
<accession>A0ABX0SJ41</accession>
<dbReference type="EMBL" id="JAAMOZ010000001">
    <property type="protein sequence ID" value="NIH57323.1"/>
    <property type="molecule type" value="Genomic_DNA"/>
</dbReference>
<dbReference type="PANTHER" id="PTHR37813">
    <property type="entry name" value="FELS-2 PROPHAGE PROTEIN"/>
    <property type="match status" value="1"/>
</dbReference>
<reference evidence="4 5" key="1">
    <citation type="submission" date="2020-02" db="EMBL/GenBank/DDBJ databases">
        <title>Sequencing the genomes of 1000 actinobacteria strains.</title>
        <authorList>
            <person name="Klenk H.-P."/>
        </authorList>
    </citation>
    <scope>NUCLEOTIDE SEQUENCE [LARGE SCALE GENOMIC DNA]</scope>
    <source>
        <strain evidence="4 5">DSM 19609</strain>
    </source>
</reference>
<dbReference type="NCBIfam" id="TIGR01760">
    <property type="entry name" value="tape_meas_TP901"/>
    <property type="match status" value="1"/>
</dbReference>
<dbReference type="RefSeq" id="WP_167166921.1">
    <property type="nucleotide sequence ID" value="NZ_BAAAOO010000014.1"/>
</dbReference>
<keyword evidence="1" id="KW-1188">Viral release from host cell</keyword>
<gene>
    <name evidence="4" type="ORF">FB473_001968</name>
</gene>
<proteinExistence type="predicted"/>
<dbReference type="Pfam" id="PF10145">
    <property type="entry name" value="PhageMin_Tail"/>
    <property type="match status" value="1"/>
</dbReference>
<sequence>MAGATSVGGRTVTVRLAANVDGFTAGMAKAKKSADEFAKATSTASQTQEWKTASTTMIATGAAMVGAFAAATAKASEFDSSMSKVAATGDDARGNLDGLRAAAMEWGAATKYSADEAAGGIESLLKAGVSATDVIGGGLEGALNLAATGNLSVADSAEVAATAMTQFGLAGSDVPHIADLIAAGAGKAQGEVSDMSAALNQSGLVASQFGLSIEETTGSLAAFASAGLVGSDAGTSFKSMLLQLAAPSGKAATLMSDLGIAAYDANGNFVGMSALAGQLQDKLGGLDQASRDSALGIIFGTDAIRAANVLYQQGADGIDEWTSKVDDAGYAAESAAIQQDNLSGDIEKLSGSFDTLLISAGEASSNGLRPIVQDLTGFVDLLGRHGDAVGTILGITGALGGFLIAAGSVMKAVTAVSEFRSAMETLPKYVQTGVGSLGRLSVAAGLTAAGIGVMSAIGSRIQDSMDSSRMSVDQMTTALEIYARTTDQAAIDHGFEQALAGSSYAVKDMSTAMRMLREDGGGAMEGFETWVMGIAGMKGNFAMVREELDKLDQGLAQLDPDTAARAFITLRSSFEGYSDADIVEALPEYADSLRQVALEAGVASVSNEELVRWMGGVKPESVIAAEALSELGYAHVDAGASAEEQADALEQLMQTQEEMADAAIAASNSQIGYAKALEDAASAAEAEGITIDQSTGKINVFANEASRDAQSALNDLADAAFANRDAMQQNGASVEDLTAYTQKARDEFINAATQMGLTGDQAAALADSYGLIPGQVTTNVSTPGAEASQSQVDTLHRKLDELPPNTAAYIQSIWDSQGYGAALDALYNITSTPWVVTVQTAFSETNRAAYNIGAPGRAGGGAVWGPGTATSDSIHALLSNGEYVMRTWAAERIGYDRLAHMNATGDMPAFADGGRASLAKAAPYMAPITGQSAQPGTPTTVSKVFQINQVDDPAATAAAIDRRDTAYRV</sequence>
<evidence type="ECO:0000313" key="5">
    <source>
        <dbReference type="Proteomes" id="UP000749311"/>
    </source>
</evidence>
<dbReference type="PANTHER" id="PTHR37813:SF1">
    <property type="entry name" value="FELS-2 PROPHAGE PROTEIN"/>
    <property type="match status" value="1"/>
</dbReference>
<evidence type="ECO:0000259" key="3">
    <source>
        <dbReference type="Pfam" id="PF10145"/>
    </source>
</evidence>
<keyword evidence="5" id="KW-1185">Reference proteome</keyword>
<comment type="caution">
    <text evidence="4">The sequence shown here is derived from an EMBL/GenBank/DDBJ whole genome shotgun (WGS) entry which is preliminary data.</text>
</comment>
<feature type="coiled-coil region" evidence="2">
    <location>
        <begin position="639"/>
        <end position="666"/>
    </location>
</feature>
<name>A0ABX0SJ41_9ACTN</name>
<keyword evidence="2" id="KW-0175">Coiled coil</keyword>